<keyword evidence="5" id="KW-0539">Nucleus</keyword>
<dbReference type="PANTHER" id="PTHR31541:SF25">
    <property type="entry name" value="GAMMA-GLIADIN B"/>
    <property type="match status" value="1"/>
</dbReference>
<dbReference type="AlphaFoldDB" id="A0A2P5DR11"/>
<reference evidence="8" key="1">
    <citation type="submission" date="2016-06" db="EMBL/GenBank/DDBJ databases">
        <title>Parallel loss of symbiosis genes in relatives of nitrogen-fixing non-legume Parasponia.</title>
        <authorList>
            <person name="Van Velzen R."/>
            <person name="Holmer R."/>
            <person name="Bu F."/>
            <person name="Rutten L."/>
            <person name="Van Zeijl A."/>
            <person name="Liu W."/>
            <person name="Santuari L."/>
            <person name="Cao Q."/>
            <person name="Sharma T."/>
            <person name="Shen D."/>
            <person name="Roswanjaya Y."/>
            <person name="Wardhani T."/>
            <person name="Kalhor M.S."/>
            <person name="Jansen J."/>
            <person name="Van den Hoogen J."/>
            <person name="Gungor B."/>
            <person name="Hartog M."/>
            <person name="Hontelez J."/>
            <person name="Verver J."/>
            <person name="Yang W.-C."/>
            <person name="Schijlen E."/>
            <person name="Repin R."/>
            <person name="Schilthuizen M."/>
            <person name="Schranz E."/>
            <person name="Heidstra R."/>
            <person name="Miyata K."/>
            <person name="Fedorova E."/>
            <person name="Kohlen W."/>
            <person name="Bisseling T."/>
            <person name="Smit S."/>
            <person name="Geurts R."/>
        </authorList>
    </citation>
    <scope>NUCLEOTIDE SEQUENCE [LARGE SCALE GENOMIC DNA]</scope>
    <source>
        <strain evidence="8">cv. WU1-14</strain>
    </source>
</reference>
<feature type="compositionally biased region" description="Basic and acidic residues" evidence="6">
    <location>
        <begin position="97"/>
        <end position="114"/>
    </location>
</feature>
<evidence type="ECO:0000313" key="7">
    <source>
        <dbReference type="EMBL" id="PON75733.1"/>
    </source>
</evidence>
<evidence type="ECO:0000256" key="4">
    <source>
        <dbReference type="ARBA" id="ARBA00023163"/>
    </source>
</evidence>
<keyword evidence="4" id="KW-0804">Transcription</keyword>
<dbReference type="Pfam" id="PF03754">
    <property type="entry name" value="At2g31720-like"/>
    <property type="match status" value="1"/>
</dbReference>
<evidence type="ECO:0000256" key="2">
    <source>
        <dbReference type="ARBA" id="ARBA00023015"/>
    </source>
</evidence>
<sequence length="366" mass="41895">MKGALRFDVGAHTEKSMRRFHALAEVCAQRLADEFGLSTTSPRCDHRHQRSFSTVPITSCHDHQYYSLERAKRKITINSGTPCLDSFLWNVPRRRRTGPDDREAKTEREGEKNLTSRPSNNSTLVVAAVDDDNDNDWEREIDQIRRERKRKRKTTKQRSSSSSSTLPGRKRPNTLNGTNSGCSSEKDSPPPDMPRAMSDFVKGRLMPGSQEIFIIKKKLMQSDLQSGQNRFSTPLRSIKSNNFLRDDEISTLTRRLDDGHYQGMPVRCYFHPYLAEEDTDIVLRKWEYRNGSRSYVLTKNWYKVASRKGFNVGDNVGVWFFRDTNRGPCFALANFGQNTSNAQKSDDRTENTGAVCCSPQSEVTME</sequence>
<feature type="compositionally biased region" description="Polar residues" evidence="6">
    <location>
        <begin position="173"/>
        <end position="183"/>
    </location>
</feature>
<feature type="compositionally biased region" description="Basic residues" evidence="6">
    <location>
        <begin position="146"/>
        <end position="156"/>
    </location>
</feature>
<gene>
    <name evidence="7" type="ORF">PanWU01x14_039930</name>
</gene>
<evidence type="ECO:0000256" key="1">
    <source>
        <dbReference type="ARBA" id="ARBA00004123"/>
    </source>
</evidence>
<dbReference type="PANTHER" id="PTHR31541">
    <property type="entry name" value="B3 DOMAIN PLANT PROTEIN-RELATED"/>
    <property type="match status" value="1"/>
</dbReference>
<evidence type="ECO:0000256" key="5">
    <source>
        <dbReference type="ARBA" id="ARBA00023242"/>
    </source>
</evidence>
<dbReference type="InterPro" id="IPR005508">
    <property type="entry name" value="At2g31720-like"/>
</dbReference>
<keyword evidence="3" id="KW-0238">DNA-binding</keyword>
<comment type="caution">
    <text evidence="7">The sequence shown here is derived from an EMBL/GenBank/DDBJ whole genome shotgun (WGS) entry which is preliminary data.</text>
</comment>
<evidence type="ECO:0000256" key="6">
    <source>
        <dbReference type="SAM" id="MobiDB-lite"/>
    </source>
</evidence>
<name>A0A2P5DR11_PARAD</name>
<dbReference type="Proteomes" id="UP000237105">
    <property type="component" value="Unassembled WGS sequence"/>
</dbReference>
<accession>A0A2P5DR11</accession>
<dbReference type="Gene3D" id="2.40.330.10">
    <property type="entry name" value="DNA-binding pseudobarrel domain"/>
    <property type="match status" value="1"/>
</dbReference>
<feature type="region of interest" description="Disordered" evidence="6">
    <location>
        <begin position="340"/>
        <end position="366"/>
    </location>
</feature>
<organism evidence="7 8">
    <name type="scientific">Parasponia andersonii</name>
    <name type="common">Sponia andersonii</name>
    <dbReference type="NCBI Taxonomy" id="3476"/>
    <lineage>
        <taxon>Eukaryota</taxon>
        <taxon>Viridiplantae</taxon>
        <taxon>Streptophyta</taxon>
        <taxon>Embryophyta</taxon>
        <taxon>Tracheophyta</taxon>
        <taxon>Spermatophyta</taxon>
        <taxon>Magnoliopsida</taxon>
        <taxon>eudicotyledons</taxon>
        <taxon>Gunneridae</taxon>
        <taxon>Pentapetalae</taxon>
        <taxon>rosids</taxon>
        <taxon>fabids</taxon>
        <taxon>Rosales</taxon>
        <taxon>Cannabaceae</taxon>
        <taxon>Parasponia</taxon>
    </lineage>
</organism>
<dbReference type="InterPro" id="IPR015300">
    <property type="entry name" value="DNA-bd_pseudobarrel_sf"/>
</dbReference>
<feature type="compositionally biased region" description="Polar residues" evidence="6">
    <location>
        <begin position="115"/>
        <end position="124"/>
    </location>
</feature>
<evidence type="ECO:0000313" key="8">
    <source>
        <dbReference type="Proteomes" id="UP000237105"/>
    </source>
</evidence>
<evidence type="ECO:0000256" key="3">
    <source>
        <dbReference type="ARBA" id="ARBA00023125"/>
    </source>
</evidence>
<dbReference type="GO" id="GO:0005634">
    <property type="term" value="C:nucleus"/>
    <property type="evidence" value="ECO:0007669"/>
    <property type="project" value="UniProtKB-SubCell"/>
</dbReference>
<protein>
    <submittedName>
        <fullName evidence="7">B3 domain-containing protein</fullName>
    </submittedName>
</protein>
<feature type="region of interest" description="Disordered" evidence="6">
    <location>
        <begin position="94"/>
        <end position="128"/>
    </location>
</feature>
<dbReference type="SUPFAM" id="SSF101936">
    <property type="entry name" value="DNA-binding pseudobarrel domain"/>
    <property type="match status" value="1"/>
</dbReference>
<proteinExistence type="predicted"/>
<feature type="compositionally biased region" description="Low complexity" evidence="6">
    <location>
        <begin position="157"/>
        <end position="167"/>
    </location>
</feature>
<comment type="subcellular location">
    <subcellularLocation>
        <location evidence="1">Nucleus</location>
    </subcellularLocation>
</comment>
<feature type="region of interest" description="Disordered" evidence="6">
    <location>
        <begin position="146"/>
        <end position="198"/>
    </location>
</feature>
<dbReference type="GO" id="GO:0003677">
    <property type="term" value="F:DNA binding"/>
    <property type="evidence" value="ECO:0007669"/>
    <property type="project" value="UniProtKB-KW"/>
</dbReference>
<dbReference type="OrthoDB" id="1158757at2759"/>
<dbReference type="EMBL" id="JXTB01000022">
    <property type="protein sequence ID" value="PON75733.1"/>
    <property type="molecule type" value="Genomic_DNA"/>
</dbReference>
<keyword evidence="2" id="KW-0805">Transcription regulation</keyword>
<keyword evidence="8" id="KW-1185">Reference proteome</keyword>